<keyword evidence="3" id="KW-1185">Reference proteome</keyword>
<protein>
    <submittedName>
        <fullName evidence="2">Uncharacterized protein</fullName>
    </submittedName>
</protein>
<accession>A0A6L6QC02</accession>
<dbReference type="RefSeq" id="WP_155452692.1">
    <property type="nucleotide sequence ID" value="NZ_WNKX01000002.1"/>
</dbReference>
<organism evidence="2 3">
    <name type="scientific">Massilia eburnea</name>
    <dbReference type="NCBI Taxonomy" id="1776165"/>
    <lineage>
        <taxon>Bacteria</taxon>
        <taxon>Pseudomonadati</taxon>
        <taxon>Pseudomonadota</taxon>
        <taxon>Betaproteobacteria</taxon>
        <taxon>Burkholderiales</taxon>
        <taxon>Oxalobacteraceae</taxon>
        <taxon>Telluria group</taxon>
        <taxon>Massilia</taxon>
    </lineage>
</organism>
<name>A0A6L6QC02_9BURK</name>
<evidence type="ECO:0000313" key="2">
    <source>
        <dbReference type="EMBL" id="MTW09740.1"/>
    </source>
</evidence>
<comment type="caution">
    <text evidence="2">The sequence shown here is derived from an EMBL/GenBank/DDBJ whole genome shotgun (WGS) entry which is preliminary data.</text>
</comment>
<dbReference type="AlphaFoldDB" id="A0A6L6QC02"/>
<sequence>MGYNLSLDSRFPATSNKERHHEEQGISGIRGVHPAVLEAAGKKHVSGCAAGAECTFFMTSEGKFDLIGDSKK</sequence>
<gene>
    <name evidence="2" type="ORF">GM658_03920</name>
</gene>
<feature type="region of interest" description="Disordered" evidence="1">
    <location>
        <begin position="1"/>
        <end position="26"/>
    </location>
</feature>
<dbReference type="EMBL" id="WNKX01000002">
    <property type="protein sequence ID" value="MTW09740.1"/>
    <property type="molecule type" value="Genomic_DNA"/>
</dbReference>
<dbReference type="Proteomes" id="UP000472320">
    <property type="component" value="Unassembled WGS sequence"/>
</dbReference>
<reference evidence="2 3" key="1">
    <citation type="submission" date="2019-11" db="EMBL/GenBank/DDBJ databases">
        <title>Type strains purchased from KCTC, JCM and DSMZ.</title>
        <authorList>
            <person name="Lu H."/>
        </authorList>
    </citation>
    <scope>NUCLEOTIDE SEQUENCE [LARGE SCALE GENOMIC DNA]</scope>
    <source>
        <strain evidence="2 3">JCM 31587</strain>
    </source>
</reference>
<proteinExistence type="predicted"/>
<evidence type="ECO:0000256" key="1">
    <source>
        <dbReference type="SAM" id="MobiDB-lite"/>
    </source>
</evidence>
<evidence type="ECO:0000313" key="3">
    <source>
        <dbReference type="Proteomes" id="UP000472320"/>
    </source>
</evidence>
<dbReference type="OrthoDB" id="291085at2"/>